<dbReference type="EMBL" id="UYRU01069557">
    <property type="protein sequence ID" value="VDN18821.1"/>
    <property type="molecule type" value="Genomic_DNA"/>
</dbReference>
<keyword evidence="3" id="KW-1185">Reference proteome</keyword>
<proteinExistence type="predicted"/>
<name>A0A3P7MLF3_DIBLA</name>
<evidence type="ECO:0000313" key="2">
    <source>
        <dbReference type="EMBL" id="VDN18821.1"/>
    </source>
</evidence>
<feature type="compositionally biased region" description="Low complexity" evidence="1">
    <location>
        <begin position="1"/>
        <end position="23"/>
    </location>
</feature>
<organism evidence="2 3">
    <name type="scientific">Dibothriocephalus latus</name>
    <name type="common">Fish tapeworm</name>
    <name type="synonym">Diphyllobothrium latum</name>
    <dbReference type="NCBI Taxonomy" id="60516"/>
    <lineage>
        <taxon>Eukaryota</taxon>
        <taxon>Metazoa</taxon>
        <taxon>Spiralia</taxon>
        <taxon>Lophotrochozoa</taxon>
        <taxon>Platyhelminthes</taxon>
        <taxon>Cestoda</taxon>
        <taxon>Eucestoda</taxon>
        <taxon>Diphyllobothriidea</taxon>
        <taxon>Diphyllobothriidae</taxon>
        <taxon>Dibothriocephalus</taxon>
    </lineage>
</organism>
<evidence type="ECO:0000313" key="3">
    <source>
        <dbReference type="Proteomes" id="UP000281553"/>
    </source>
</evidence>
<feature type="region of interest" description="Disordered" evidence="1">
    <location>
        <begin position="1"/>
        <end position="53"/>
    </location>
</feature>
<accession>A0A3P7MLF3</accession>
<dbReference type="OrthoDB" id="10034042at2759"/>
<feature type="compositionally biased region" description="Polar residues" evidence="1">
    <location>
        <begin position="24"/>
        <end position="38"/>
    </location>
</feature>
<dbReference type="Proteomes" id="UP000281553">
    <property type="component" value="Unassembled WGS sequence"/>
</dbReference>
<sequence length="127" mass="14074">MSTDIANASKKPSAPSSTPQTPAEQWSVSDIHNENPQADAQPPPALSSKSKRRVRFPEDDSLVVGYLDPFVPTSDNCTSDELISAYTASCKYYKVAPIEFLLEQLRGIDLSICNERYSRLSLKGKFF</sequence>
<dbReference type="AlphaFoldDB" id="A0A3P7MLF3"/>
<evidence type="ECO:0000256" key="1">
    <source>
        <dbReference type="SAM" id="MobiDB-lite"/>
    </source>
</evidence>
<protein>
    <submittedName>
        <fullName evidence="2">Uncharacterized protein</fullName>
    </submittedName>
</protein>
<reference evidence="2 3" key="1">
    <citation type="submission" date="2018-11" db="EMBL/GenBank/DDBJ databases">
        <authorList>
            <consortium name="Pathogen Informatics"/>
        </authorList>
    </citation>
    <scope>NUCLEOTIDE SEQUENCE [LARGE SCALE GENOMIC DNA]</scope>
</reference>
<gene>
    <name evidence="2" type="ORF">DILT_LOCUS13274</name>
</gene>